<evidence type="ECO:0000256" key="1">
    <source>
        <dbReference type="ARBA" id="ARBA00000085"/>
    </source>
</evidence>
<comment type="caution">
    <text evidence="25">The sequence shown here is derived from an EMBL/GenBank/DDBJ whole genome shotgun (WGS) entry which is preliminary data.</text>
</comment>
<dbReference type="Gene3D" id="1.10.287.130">
    <property type="match status" value="1"/>
</dbReference>
<feature type="domain" description="PAS" evidence="22">
    <location>
        <begin position="165"/>
        <end position="210"/>
    </location>
</feature>
<feature type="modified residue" description="4-aspartylphosphate" evidence="19">
    <location>
        <position position="603"/>
    </location>
</feature>
<evidence type="ECO:0000256" key="3">
    <source>
        <dbReference type="ARBA" id="ARBA00012202"/>
    </source>
</evidence>
<comment type="subcellular location">
    <subcellularLocation>
        <location evidence="2">Cell membrane</location>
        <topology evidence="2">Multi-pass membrane protein</topology>
    </subcellularLocation>
</comment>
<keyword evidence="12" id="KW-1133">Transmembrane helix</keyword>
<evidence type="ECO:0000256" key="18">
    <source>
        <dbReference type="PROSITE-ProRule" id="PRU00110"/>
    </source>
</evidence>
<evidence type="ECO:0000256" key="10">
    <source>
        <dbReference type="ARBA" id="ARBA00022777"/>
    </source>
</evidence>
<dbReference type="SUPFAM" id="SSF47226">
    <property type="entry name" value="Histidine-containing phosphotransfer domain, HPT domain"/>
    <property type="match status" value="1"/>
</dbReference>
<keyword evidence="7" id="KW-0808">Transferase</keyword>
<dbReference type="PANTHER" id="PTHR45339:SF1">
    <property type="entry name" value="HYBRID SIGNAL TRANSDUCTION HISTIDINE KINASE J"/>
    <property type="match status" value="1"/>
</dbReference>
<keyword evidence="9" id="KW-0547">Nucleotide-binding</keyword>
<evidence type="ECO:0000259" key="20">
    <source>
        <dbReference type="PROSITE" id="PS50109"/>
    </source>
</evidence>
<accession>A0A495J0R9</accession>
<dbReference type="InterPro" id="IPR000700">
    <property type="entry name" value="PAS-assoc_C"/>
</dbReference>
<evidence type="ECO:0000259" key="22">
    <source>
        <dbReference type="PROSITE" id="PS50112"/>
    </source>
</evidence>
<organism evidence="25 26">
    <name type="scientific">Mucilaginibacter gracilis</name>
    <dbReference type="NCBI Taxonomy" id="423350"/>
    <lineage>
        <taxon>Bacteria</taxon>
        <taxon>Pseudomonadati</taxon>
        <taxon>Bacteroidota</taxon>
        <taxon>Sphingobacteriia</taxon>
        <taxon>Sphingobacteriales</taxon>
        <taxon>Sphingobacteriaceae</taxon>
        <taxon>Mucilaginibacter</taxon>
    </lineage>
</organism>
<evidence type="ECO:0000256" key="5">
    <source>
        <dbReference type="ARBA" id="ARBA00022475"/>
    </source>
</evidence>
<dbReference type="SMART" id="SM00387">
    <property type="entry name" value="HATPase_c"/>
    <property type="match status" value="1"/>
</dbReference>
<evidence type="ECO:0000256" key="8">
    <source>
        <dbReference type="ARBA" id="ARBA00022692"/>
    </source>
</evidence>
<dbReference type="PROSITE" id="PS50112">
    <property type="entry name" value="PAS"/>
    <property type="match status" value="1"/>
</dbReference>
<dbReference type="InterPro" id="IPR036641">
    <property type="entry name" value="HPT_dom_sf"/>
</dbReference>
<dbReference type="InterPro" id="IPR011006">
    <property type="entry name" value="CheY-like_superfamily"/>
</dbReference>
<dbReference type="InterPro" id="IPR000014">
    <property type="entry name" value="PAS"/>
</dbReference>
<evidence type="ECO:0000256" key="16">
    <source>
        <dbReference type="ARBA" id="ARBA00064003"/>
    </source>
</evidence>
<sequence>MIRHGLLLEDEQFNRLFPFYILIGDGLIVIACGSTVKKLCPDLFNESFLDYVAIANPRHKVTDFNSLKAICNQLVVLTIRQTTIRGQFEFLKADNTILFVGSPWVDSVEKMSNFSLTAGDFAHHDQTIAYLQLLENKAQHNAEAFTGFMMNVTERKEIEDKLRTNEEKYRNIIANMNLGLLEVDNYEIITYANYSFCKMSGYSLDELMGKKASSLLATREEDTDLLKDKNNLRQRGVADAYEISVTDKKGNLKWWLISGAPRYNDNNQLVGSLGIHLDITKQKKLEGELIRAKIQAEQLGKTKENFLANMSHEIRTPMNAIMGMSSQLSKTDLTSQQKFYLDIIHSASDNLLVIINDILDLSKIEAGKLTFESIGFELKEVASRAIQVIIHKAEEKGIKIDDFYFDPNISPVLIGDPYRLNQVFLNLISNAIKFTDEGSVTLSFTLLNDSEASQLIKVEIADTGIGMDQNFVDHLFDKFSQEYESVSRTYGGTGLGMSICKQLIELMGGTISATSQKGQGTTIAFMVTFKKGNFTDLPKTEAFNLSKTFLTGKKVLVVDDNEMNRLVALICLQNYGAEVIEAANGEQAIEALKWQNVEVVLMDIQMPGINGFDTTKIIRDTGNNIPIIGLTANAIKGESEKCINAGMNDYIAKPFKEADLLRKIAKWLRANLANTAKPENEADELPSAGPLYDLSALKAISRGNDTFIYKMVSIFSEQAPQMVQEMFDAYRDNNLKLLGAVAHKIKPSLDNLNITSLAEIIRTIERADKEVLPNPNMPAMLKKVSDTVAKVIAMMNLEYPSH</sequence>
<dbReference type="PROSITE" id="PS50109">
    <property type="entry name" value="HIS_KIN"/>
    <property type="match status" value="1"/>
</dbReference>
<dbReference type="PROSITE" id="PS50113">
    <property type="entry name" value="PAC"/>
    <property type="match status" value="1"/>
</dbReference>
<evidence type="ECO:0000256" key="13">
    <source>
        <dbReference type="ARBA" id="ARBA00023012"/>
    </source>
</evidence>
<dbReference type="PROSITE" id="PS50110">
    <property type="entry name" value="RESPONSE_REGULATORY"/>
    <property type="match status" value="1"/>
</dbReference>
<keyword evidence="5" id="KW-1003">Cell membrane</keyword>
<dbReference type="SUPFAM" id="SSF55874">
    <property type="entry name" value="ATPase domain of HSP90 chaperone/DNA topoisomerase II/histidine kinase"/>
    <property type="match status" value="1"/>
</dbReference>
<dbReference type="SUPFAM" id="SSF47384">
    <property type="entry name" value="Homodimeric domain of signal transducing histidine kinase"/>
    <property type="match status" value="1"/>
</dbReference>
<dbReference type="Pfam" id="PF00512">
    <property type="entry name" value="HisKA"/>
    <property type="match status" value="1"/>
</dbReference>
<dbReference type="FunFam" id="3.30.565.10:FF:000010">
    <property type="entry name" value="Sensor histidine kinase RcsC"/>
    <property type="match status" value="1"/>
</dbReference>
<dbReference type="GO" id="GO:0004383">
    <property type="term" value="F:guanylate cyclase activity"/>
    <property type="evidence" value="ECO:0007669"/>
    <property type="project" value="UniProtKB-EC"/>
</dbReference>
<dbReference type="InterPro" id="IPR008207">
    <property type="entry name" value="Sig_transdc_His_kin_Hpt_dom"/>
</dbReference>
<evidence type="ECO:0000256" key="2">
    <source>
        <dbReference type="ARBA" id="ARBA00004651"/>
    </source>
</evidence>
<keyword evidence="13" id="KW-0902">Two-component regulatory system</keyword>
<dbReference type="SUPFAM" id="SSF55785">
    <property type="entry name" value="PYP-like sensor domain (PAS domain)"/>
    <property type="match status" value="1"/>
</dbReference>
<dbReference type="InterPro" id="IPR036890">
    <property type="entry name" value="HATPase_C_sf"/>
</dbReference>
<dbReference type="InterPro" id="IPR036097">
    <property type="entry name" value="HisK_dim/P_sf"/>
</dbReference>
<evidence type="ECO:0000259" key="21">
    <source>
        <dbReference type="PROSITE" id="PS50110"/>
    </source>
</evidence>
<dbReference type="SUPFAM" id="SSF52172">
    <property type="entry name" value="CheY-like"/>
    <property type="match status" value="1"/>
</dbReference>
<keyword evidence="26" id="KW-1185">Reference proteome</keyword>
<keyword evidence="11" id="KW-0067">ATP-binding</keyword>
<dbReference type="InterPro" id="IPR001789">
    <property type="entry name" value="Sig_transdc_resp-reg_receiver"/>
</dbReference>
<evidence type="ECO:0000256" key="17">
    <source>
        <dbReference type="ARBA" id="ARBA00068150"/>
    </source>
</evidence>
<dbReference type="Gene3D" id="3.30.450.260">
    <property type="entry name" value="Haem NO binding associated domain"/>
    <property type="match status" value="1"/>
</dbReference>
<comment type="subunit">
    <text evidence="16">At low DSF concentrations, interacts with RpfF.</text>
</comment>
<dbReference type="GO" id="GO:0005886">
    <property type="term" value="C:plasma membrane"/>
    <property type="evidence" value="ECO:0007669"/>
    <property type="project" value="UniProtKB-SubCell"/>
</dbReference>
<evidence type="ECO:0000259" key="24">
    <source>
        <dbReference type="PROSITE" id="PS50894"/>
    </source>
</evidence>
<dbReference type="EC" id="2.7.13.3" evidence="4"/>
<feature type="modified residue" description="Phosphohistidine" evidence="18">
    <location>
        <position position="743"/>
    </location>
</feature>
<evidence type="ECO:0000256" key="7">
    <source>
        <dbReference type="ARBA" id="ARBA00022679"/>
    </source>
</evidence>
<dbReference type="Pfam" id="PF02518">
    <property type="entry name" value="HATPase_c"/>
    <property type="match status" value="1"/>
</dbReference>
<dbReference type="EMBL" id="RBKU01000001">
    <property type="protein sequence ID" value="RKR81914.1"/>
    <property type="molecule type" value="Genomic_DNA"/>
</dbReference>
<dbReference type="InterPro" id="IPR001610">
    <property type="entry name" value="PAC"/>
</dbReference>
<dbReference type="EC" id="4.6.1.2" evidence="3"/>
<dbReference type="InterPro" id="IPR003594">
    <property type="entry name" value="HATPase_dom"/>
</dbReference>
<comment type="catalytic activity">
    <reaction evidence="1">
        <text>ATP + protein L-histidine = ADP + protein N-phospho-L-histidine.</text>
        <dbReference type="EC" id="2.7.13.3"/>
    </reaction>
</comment>
<dbReference type="OrthoDB" id="9811889at2"/>
<dbReference type="Pfam" id="PF07701">
    <property type="entry name" value="HNOBA"/>
    <property type="match status" value="1"/>
</dbReference>
<dbReference type="GO" id="GO:0005524">
    <property type="term" value="F:ATP binding"/>
    <property type="evidence" value="ECO:0007669"/>
    <property type="project" value="UniProtKB-KW"/>
</dbReference>
<dbReference type="Gene3D" id="3.40.50.2300">
    <property type="match status" value="1"/>
</dbReference>
<dbReference type="FunFam" id="1.10.287.130:FF:000002">
    <property type="entry name" value="Two-component osmosensing histidine kinase"/>
    <property type="match status" value="1"/>
</dbReference>
<keyword evidence="10" id="KW-0418">Kinase</keyword>
<dbReference type="NCBIfam" id="TIGR00229">
    <property type="entry name" value="sensory_box"/>
    <property type="match status" value="1"/>
</dbReference>
<dbReference type="CDD" id="cd17546">
    <property type="entry name" value="REC_hyHK_CKI1_RcsC-like"/>
    <property type="match status" value="1"/>
</dbReference>
<dbReference type="Gene3D" id="1.20.120.160">
    <property type="entry name" value="HPT domain"/>
    <property type="match status" value="1"/>
</dbReference>
<feature type="domain" description="Response regulatory" evidence="21">
    <location>
        <begin position="554"/>
        <end position="668"/>
    </location>
</feature>
<dbReference type="InterPro" id="IPR035965">
    <property type="entry name" value="PAS-like_dom_sf"/>
</dbReference>
<dbReference type="PROSITE" id="PS50894">
    <property type="entry name" value="HPT"/>
    <property type="match status" value="1"/>
</dbReference>
<evidence type="ECO:0000256" key="4">
    <source>
        <dbReference type="ARBA" id="ARBA00012438"/>
    </source>
</evidence>
<keyword evidence="6 19" id="KW-0597">Phosphoprotein</keyword>
<dbReference type="InterPro" id="IPR003661">
    <property type="entry name" value="HisK_dim/P_dom"/>
</dbReference>
<evidence type="ECO:0000256" key="19">
    <source>
        <dbReference type="PROSITE-ProRule" id="PRU00169"/>
    </source>
</evidence>
<dbReference type="SMART" id="SM00388">
    <property type="entry name" value="HisKA"/>
    <property type="match status" value="1"/>
</dbReference>
<feature type="domain" description="Histidine kinase" evidence="20">
    <location>
        <begin position="309"/>
        <end position="531"/>
    </location>
</feature>
<dbReference type="CDD" id="cd00130">
    <property type="entry name" value="PAS"/>
    <property type="match status" value="1"/>
</dbReference>
<evidence type="ECO:0000256" key="11">
    <source>
        <dbReference type="ARBA" id="ARBA00022840"/>
    </source>
</evidence>
<reference evidence="25 26" key="1">
    <citation type="submission" date="2018-10" db="EMBL/GenBank/DDBJ databases">
        <title>Genomic Encyclopedia of Archaeal and Bacterial Type Strains, Phase II (KMG-II): from individual species to whole genera.</title>
        <authorList>
            <person name="Goeker M."/>
        </authorList>
    </citation>
    <scope>NUCLEOTIDE SEQUENCE [LARGE SCALE GENOMIC DNA]</scope>
    <source>
        <strain evidence="25 26">DSM 18602</strain>
    </source>
</reference>
<dbReference type="SMART" id="SM00091">
    <property type="entry name" value="PAS"/>
    <property type="match status" value="1"/>
</dbReference>
<protein>
    <recommendedName>
        <fullName evidence="17">Sensory/regulatory protein RpfC</fullName>
        <ecNumber evidence="4">2.7.13.3</ecNumber>
        <ecNumber evidence="3">4.6.1.2</ecNumber>
    </recommendedName>
</protein>
<feature type="domain" description="HPt" evidence="24">
    <location>
        <begin position="704"/>
        <end position="798"/>
    </location>
</feature>
<evidence type="ECO:0000256" key="14">
    <source>
        <dbReference type="ARBA" id="ARBA00023136"/>
    </source>
</evidence>
<dbReference type="AlphaFoldDB" id="A0A495J0R9"/>
<evidence type="ECO:0000313" key="26">
    <source>
        <dbReference type="Proteomes" id="UP000268007"/>
    </source>
</evidence>
<dbReference type="CDD" id="cd00082">
    <property type="entry name" value="HisKA"/>
    <property type="match status" value="1"/>
</dbReference>
<proteinExistence type="predicted"/>
<keyword evidence="14" id="KW-0472">Membrane</keyword>
<dbReference type="SMART" id="SM00086">
    <property type="entry name" value="PAC"/>
    <property type="match status" value="1"/>
</dbReference>
<dbReference type="RefSeq" id="WP_121197568.1">
    <property type="nucleotide sequence ID" value="NZ_RBKU01000001.1"/>
</dbReference>
<dbReference type="Pfam" id="PF13426">
    <property type="entry name" value="PAS_9"/>
    <property type="match status" value="1"/>
</dbReference>
<dbReference type="PANTHER" id="PTHR45339">
    <property type="entry name" value="HYBRID SIGNAL TRANSDUCTION HISTIDINE KINASE J"/>
    <property type="match status" value="1"/>
</dbReference>
<evidence type="ECO:0000256" key="15">
    <source>
        <dbReference type="ARBA" id="ARBA00023293"/>
    </source>
</evidence>
<keyword evidence="8" id="KW-0812">Transmembrane</keyword>
<evidence type="ECO:0000256" key="6">
    <source>
        <dbReference type="ARBA" id="ARBA00022553"/>
    </source>
</evidence>
<dbReference type="GO" id="GO:0000155">
    <property type="term" value="F:phosphorelay sensor kinase activity"/>
    <property type="evidence" value="ECO:0007669"/>
    <property type="project" value="InterPro"/>
</dbReference>
<name>A0A495J0R9_9SPHI</name>
<dbReference type="InterPro" id="IPR005467">
    <property type="entry name" value="His_kinase_dom"/>
</dbReference>
<gene>
    <name evidence="25" type="ORF">BDD43_2076</name>
</gene>
<evidence type="ECO:0000313" key="25">
    <source>
        <dbReference type="EMBL" id="RKR81914.1"/>
    </source>
</evidence>
<dbReference type="Proteomes" id="UP000268007">
    <property type="component" value="Unassembled WGS sequence"/>
</dbReference>
<dbReference type="InterPro" id="IPR004358">
    <property type="entry name" value="Sig_transdc_His_kin-like_C"/>
</dbReference>
<dbReference type="Gene3D" id="3.30.450.20">
    <property type="entry name" value="PAS domain"/>
    <property type="match status" value="1"/>
</dbReference>
<evidence type="ECO:0000256" key="12">
    <source>
        <dbReference type="ARBA" id="ARBA00022989"/>
    </source>
</evidence>
<evidence type="ECO:0000256" key="9">
    <source>
        <dbReference type="ARBA" id="ARBA00022741"/>
    </source>
</evidence>
<keyword evidence="15" id="KW-0141">cGMP biosynthesis</keyword>
<dbReference type="Gene3D" id="3.30.565.10">
    <property type="entry name" value="Histidine kinase-like ATPase, C-terminal domain"/>
    <property type="match status" value="1"/>
</dbReference>
<dbReference type="PRINTS" id="PR00344">
    <property type="entry name" value="BCTRLSENSOR"/>
</dbReference>
<feature type="domain" description="PAC" evidence="23">
    <location>
        <begin position="239"/>
        <end position="291"/>
    </location>
</feature>
<dbReference type="Pfam" id="PF00072">
    <property type="entry name" value="Response_reg"/>
    <property type="match status" value="1"/>
</dbReference>
<dbReference type="InterPro" id="IPR042463">
    <property type="entry name" value="HNOB_dom_associated_sf"/>
</dbReference>
<dbReference type="InterPro" id="IPR011645">
    <property type="entry name" value="HNOB_dom_associated"/>
</dbReference>
<dbReference type="SMART" id="SM00448">
    <property type="entry name" value="REC"/>
    <property type="match status" value="1"/>
</dbReference>
<dbReference type="CDD" id="cd16922">
    <property type="entry name" value="HATPase_EvgS-ArcB-TorS-like"/>
    <property type="match status" value="1"/>
</dbReference>
<evidence type="ECO:0000259" key="23">
    <source>
        <dbReference type="PROSITE" id="PS50113"/>
    </source>
</evidence>